<dbReference type="EMBL" id="CAJNOQ010000535">
    <property type="protein sequence ID" value="CAF0812311.1"/>
    <property type="molecule type" value="Genomic_DNA"/>
</dbReference>
<proteinExistence type="predicted"/>
<feature type="transmembrane region" description="Helical" evidence="2">
    <location>
        <begin position="382"/>
        <end position="411"/>
    </location>
</feature>
<evidence type="ECO:0000256" key="2">
    <source>
        <dbReference type="SAM" id="Phobius"/>
    </source>
</evidence>
<dbReference type="EMBL" id="CAJOBC010000535">
    <property type="protein sequence ID" value="CAF3598052.1"/>
    <property type="molecule type" value="Genomic_DNA"/>
</dbReference>
<dbReference type="AlphaFoldDB" id="A0A813TS29"/>
<comment type="caution">
    <text evidence="3">The sequence shown here is derived from an EMBL/GenBank/DDBJ whole genome shotgun (WGS) entry which is preliminary data.</text>
</comment>
<accession>A0A813TS29</accession>
<reference evidence="3" key="1">
    <citation type="submission" date="2021-02" db="EMBL/GenBank/DDBJ databases">
        <authorList>
            <person name="Nowell W R."/>
        </authorList>
    </citation>
    <scope>NUCLEOTIDE SEQUENCE</scope>
</reference>
<organism evidence="3 5">
    <name type="scientific">Didymodactylos carnosus</name>
    <dbReference type="NCBI Taxonomy" id="1234261"/>
    <lineage>
        <taxon>Eukaryota</taxon>
        <taxon>Metazoa</taxon>
        <taxon>Spiralia</taxon>
        <taxon>Gnathifera</taxon>
        <taxon>Rotifera</taxon>
        <taxon>Eurotatoria</taxon>
        <taxon>Bdelloidea</taxon>
        <taxon>Philodinida</taxon>
        <taxon>Philodinidae</taxon>
        <taxon>Didymodactylos</taxon>
    </lineage>
</organism>
<dbReference type="PANTHER" id="PTHR33444">
    <property type="entry name" value="SI:DKEY-19B23.12-RELATED"/>
    <property type="match status" value="1"/>
</dbReference>
<name>A0A813TS29_9BILA</name>
<feature type="transmembrane region" description="Helical" evidence="2">
    <location>
        <begin position="288"/>
        <end position="308"/>
    </location>
</feature>
<evidence type="ECO:0000313" key="4">
    <source>
        <dbReference type="EMBL" id="CAF3598052.1"/>
    </source>
</evidence>
<feature type="transmembrane region" description="Helical" evidence="2">
    <location>
        <begin position="341"/>
        <end position="362"/>
    </location>
</feature>
<keyword evidence="2" id="KW-0812">Transmembrane</keyword>
<evidence type="ECO:0000313" key="3">
    <source>
        <dbReference type="EMBL" id="CAF0812311.1"/>
    </source>
</evidence>
<gene>
    <name evidence="3" type="ORF">GPM918_LOCUS4097</name>
    <name evidence="4" type="ORF">SRO942_LOCUS4097</name>
</gene>
<dbReference type="Proteomes" id="UP000663829">
    <property type="component" value="Unassembled WGS sequence"/>
</dbReference>
<evidence type="ECO:0000256" key="1">
    <source>
        <dbReference type="SAM" id="MobiDB-lite"/>
    </source>
</evidence>
<evidence type="ECO:0000313" key="5">
    <source>
        <dbReference type="Proteomes" id="UP000663829"/>
    </source>
</evidence>
<dbReference type="PANTHER" id="PTHR33444:SF7">
    <property type="entry name" value="TRANSMEMBRANE PROTEIN 272"/>
    <property type="match status" value="1"/>
</dbReference>
<dbReference type="OrthoDB" id="6157510at2759"/>
<feature type="region of interest" description="Disordered" evidence="1">
    <location>
        <begin position="28"/>
        <end position="50"/>
    </location>
</feature>
<protein>
    <submittedName>
        <fullName evidence="3">Uncharacterized protein</fullName>
    </submittedName>
</protein>
<keyword evidence="2" id="KW-1133">Transmembrane helix</keyword>
<keyword evidence="2" id="KW-0472">Membrane</keyword>
<sequence>MNGKQNVSHSSDRHVSLANIASAFITERKSSSRRQNSVRRKKRLTVKDRQQSNHIERCLESVTSSETAMPFRSTSPIICSTISNVHNTREHIALYAMSKQRQKPTIKSNLSFYSPHECVLNTSPTFDTNINRTIKSTQVSSSSSTTLSTTNINKESNLTTCNPPIILQPQTQISNFSFDQICPSSLSLQNKKDRSRVSGVPTSYAQFLKSRDIDKVKKILSQEDQRLLLSSEFFEDGKDSDPYVSVIARLGEAIQDSETLAEFVKKSFSIVTNTCVKYLNECPVQPNLPVYLLVVGSMGLVRVLNLLWKQFRRRRMRKNEGIELDQEEEPDIGNGSGFTDAILNLFLLAWFIVGQFWTYSVFMPRFEAELLNPHNYCHKNVYIFTLIHIGFVYVMFLASIIFLIALTMCAACPHILVKPQR</sequence>
<dbReference type="Proteomes" id="UP000681722">
    <property type="component" value="Unassembled WGS sequence"/>
</dbReference>
<dbReference type="InterPro" id="IPR040350">
    <property type="entry name" value="TMEM272"/>
</dbReference>
<keyword evidence="5" id="KW-1185">Reference proteome</keyword>